<dbReference type="PANTHER" id="PTHR38013">
    <property type="entry name" value="GLYCOPROTEIN/POLYSACCHARIDE METABOLISM"/>
    <property type="match status" value="1"/>
</dbReference>
<feature type="chain" id="PRO_5018568122" evidence="1">
    <location>
        <begin position="26"/>
        <end position="151"/>
    </location>
</feature>
<dbReference type="PROSITE" id="PS51257">
    <property type="entry name" value="PROKAR_LIPOPROTEIN"/>
    <property type="match status" value="1"/>
</dbReference>
<feature type="signal peptide" evidence="1">
    <location>
        <begin position="1"/>
        <end position="25"/>
    </location>
</feature>
<evidence type="ECO:0000313" key="3">
    <source>
        <dbReference type="Proteomes" id="UP000270291"/>
    </source>
</evidence>
<dbReference type="AlphaFoldDB" id="A0A3R9V0I6"/>
<dbReference type="Proteomes" id="UP000270291">
    <property type="component" value="Unassembled WGS sequence"/>
</dbReference>
<name>A0A3R9V0I6_9BACT</name>
<evidence type="ECO:0000313" key="2">
    <source>
        <dbReference type="EMBL" id="RSK44132.1"/>
    </source>
</evidence>
<accession>A0A3R9V0I6</accession>
<comment type="caution">
    <text evidence="2">The sequence shown here is derived from an EMBL/GenBank/DDBJ whole genome shotgun (WGS) entry which is preliminary data.</text>
</comment>
<keyword evidence="1" id="KW-0732">Signal</keyword>
<reference evidence="2 3" key="1">
    <citation type="submission" date="2018-12" db="EMBL/GenBank/DDBJ databases">
        <authorList>
            <person name="Feng G."/>
            <person name="Zhu H."/>
        </authorList>
    </citation>
    <scope>NUCLEOTIDE SEQUENCE [LARGE SCALE GENOMIC DNA]</scope>
    <source>
        <strain evidence="2 3">LMG 26000</strain>
    </source>
</reference>
<protein>
    <submittedName>
        <fullName evidence="2">Lipo-like protein</fullName>
    </submittedName>
</protein>
<dbReference type="PANTHER" id="PTHR38013:SF1">
    <property type="entry name" value="GLYCOPROTEIN_POLYSACCHARIDE METABOLISM"/>
    <property type="match status" value="1"/>
</dbReference>
<organism evidence="2 3">
    <name type="scientific">Hymenobacter perfusus</name>
    <dbReference type="NCBI Taxonomy" id="1236770"/>
    <lineage>
        <taxon>Bacteria</taxon>
        <taxon>Pseudomonadati</taxon>
        <taxon>Bacteroidota</taxon>
        <taxon>Cytophagia</taxon>
        <taxon>Cytophagales</taxon>
        <taxon>Hymenobacteraceae</taxon>
        <taxon>Hymenobacter</taxon>
    </lineage>
</organism>
<dbReference type="InterPro" id="IPR053196">
    <property type="entry name" value="Lipoprotein_YbaY-like"/>
</dbReference>
<keyword evidence="3" id="KW-1185">Reference proteome</keyword>
<dbReference type="EMBL" id="RWIU01000002">
    <property type="protein sequence ID" value="RSK44132.1"/>
    <property type="molecule type" value="Genomic_DNA"/>
</dbReference>
<dbReference type="RefSeq" id="WP_125436297.1">
    <property type="nucleotide sequence ID" value="NZ_RWIU01000002.1"/>
</dbReference>
<dbReference type="OrthoDB" id="880459at2"/>
<evidence type="ECO:0000256" key="1">
    <source>
        <dbReference type="SAM" id="SignalP"/>
    </source>
</evidence>
<gene>
    <name evidence="2" type="ORF">EI293_06215</name>
</gene>
<proteinExistence type="predicted"/>
<sequence length="151" mass="15832">MKTLHCLALSLPVLLAGCTATPSTTAPPAAAAGEPATTAAAAPDSVTGTITYRNRMALPPTAVVRVVLQDVSLQDVAATVLDSVTIRPNGRQVPFAFGLHYDPSLIKPGNTYTVQARITGGGRLLYLNDEAYPVITGSHPKRVEMVLRLAQ</sequence>
<dbReference type="InterPro" id="IPR039366">
    <property type="entry name" value="Pilotin"/>
</dbReference>
<dbReference type="Pfam" id="PF09619">
    <property type="entry name" value="YscW"/>
    <property type="match status" value="1"/>
</dbReference>